<organism evidence="1 2">
    <name type="scientific">Raoultibacter massiliensis</name>
    <dbReference type="NCBI Taxonomy" id="1852371"/>
    <lineage>
        <taxon>Bacteria</taxon>
        <taxon>Bacillati</taxon>
        <taxon>Actinomycetota</taxon>
        <taxon>Coriobacteriia</taxon>
        <taxon>Eggerthellales</taxon>
        <taxon>Eggerthellaceae</taxon>
        <taxon>Raoultibacter</taxon>
    </lineage>
</organism>
<sequence length="60" mass="6369">MAGCYECNHCGKCTMPDLPIAAMVLVCIDCGREIQPGENPKKCACCGSERIEYKRGGSGA</sequence>
<accession>A0ABV1JB77</accession>
<reference evidence="1 2" key="1">
    <citation type="submission" date="2024-04" db="EMBL/GenBank/DDBJ databases">
        <title>Human intestinal bacterial collection.</title>
        <authorList>
            <person name="Pauvert C."/>
            <person name="Hitch T.C.A."/>
            <person name="Clavel T."/>
        </authorList>
    </citation>
    <scope>NUCLEOTIDE SEQUENCE [LARGE SCALE GENOMIC DNA]</scope>
    <source>
        <strain evidence="1 2">CLA-KB-H42</strain>
    </source>
</reference>
<dbReference type="RefSeq" id="WP_102374842.1">
    <property type="nucleotide sequence ID" value="NZ_DBFADM010000042.1"/>
</dbReference>
<proteinExistence type="predicted"/>
<protein>
    <recommendedName>
        <fullName evidence="3">Zinc ribbon domain-containing protein</fullName>
    </recommendedName>
</protein>
<evidence type="ECO:0008006" key="3">
    <source>
        <dbReference type="Google" id="ProtNLM"/>
    </source>
</evidence>
<dbReference type="Proteomes" id="UP001487305">
    <property type="component" value="Unassembled WGS sequence"/>
</dbReference>
<evidence type="ECO:0000313" key="1">
    <source>
        <dbReference type="EMBL" id="MEQ3362339.1"/>
    </source>
</evidence>
<dbReference type="EMBL" id="JBBNOP010000003">
    <property type="protein sequence ID" value="MEQ3362339.1"/>
    <property type="molecule type" value="Genomic_DNA"/>
</dbReference>
<keyword evidence="2" id="KW-1185">Reference proteome</keyword>
<name>A0ABV1JB77_9ACTN</name>
<comment type="caution">
    <text evidence="1">The sequence shown here is derived from an EMBL/GenBank/DDBJ whole genome shotgun (WGS) entry which is preliminary data.</text>
</comment>
<evidence type="ECO:0000313" key="2">
    <source>
        <dbReference type="Proteomes" id="UP001487305"/>
    </source>
</evidence>
<gene>
    <name evidence="1" type="ORF">AAA083_05035</name>
</gene>